<dbReference type="SUPFAM" id="SSF63380">
    <property type="entry name" value="Riboflavin synthase domain-like"/>
    <property type="match status" value="2"/>
</dbReference>
<sequence>MSRLAGGLVFTGLIEKKSKVISNVAQSCSHRLIIESPFAEVQIGESIAVNGVCLTLLPSEEGKLNFDVSPETLNLTTLAQLRPDSFVNLERAMQAATRFGGHYVSGHVDTTALVHSIHSIDEFIAMELTGFNPDAMLYLIPKGSITVEGVSLTINAVVDQKIQFMLVPHTLLHTNLGGLAVGQRVNIEFDYLTRIVAHQLQIFGKLNCEVEL</sequence>
<evidence type="ECO:0000256" key="2">
    <source>
        <dbReference type="ARBA" id="ARBA00002803"/>
    </source>
</evidence>
<dbReference type="AlphaFoldDB" id="A0A098G251"/>
<proteinExistence type="predicted"/>
<dbReference type="NCBIfam" id="NF006767">
    <property type="entry name" value="PRK09289.1"/>
    <property type="match status" value="1"/>
</dbReference>
<dbReference type="HOGENOM" id="CLU_034388_0_1_6"/>
<dbReference type="InterPro" id="IPR023366">
    <property type="entry name" value="ATP_synth_asu-like_sf"/>
</dbReference>
<reference evidence="13" key="1">
    <citation type="submission" date="2014-09" db="EMBL/GenBank/DDBJ databases">
        <authorList>
            <person name="Gomez-Valero L."/>
        </authorList>
    </citation>
    <scope>NUCLEOTIDE SEQUENCE [LARGE SCALE GENOMIC DNA]</scope>
    <source>
        <strain evidence="13">ATCC700992</strain>
    </source>
</reference>
<dbReference type="Proteomes" id="UP000032430">
    <property type="component" value="Chromosome I"/>
</dbReference>
<dbReference type="Gene3D" id="2.40.30.20">
    <property type="match status" value="2"/>
</dbReference>
<evidence type="ECO:0000256" key="10">
    <source>
        <dbReference type="PROSITE-ProRule" id="PRU00524"/>
    </source>
</evidence>
<dbReference type="GO" id="GO:0009231">
    <property type="term" value="P:riboflavin biosynthetic process"/>
    <property type="evidence" value="ECO:0007669"/>
    <property type="project" value="UniProtKB-KW"/>
</dbReference>
<dbReference type="PANTHER" id="PTHR21098">
    <property type="entry name" value="RIBOFLAVIN SYNTHASE ALPHA CHAIN"/>
    <property type="match status" value="1"/>
</dbReference>
<feature type="repeat" description="Lumazine-binding" evidence="10">
    <location>
        <begin position="103"/>
        <end position="200"/>
    </location>
</feature>
<evidence type="ECO:0000256" key="5">
    <source>
        <dbReference type="ARBA" id="ARBA00013950"/>
    </source>
</evidence>
<evidence type="ECO:0000256" key="7">
    <source>
        <dbReference type="ARBA" id="ARBA00022679"/>
    </source>
</evidence>
<dbReference type="KEGG" id="lfa:LFA_1119"/>
<evidence type="ECO:0000313" key="12">
    <source>
        <dbReference type="EMBL" id="CEG56553.1"/>
    </source>
</evidence>
<dbReference type="CDD" id="cd00402">
    <property type="entry name" value="Riboflavin_synthase_like"/>
    <property type="match status" value="1"/>
</dbReference>
<dbReference type="STRING" id="1212491.LFA_1119"/>
<dbReference type="Pfam" id="PF00677">
    <property type="entry name" value="Lum_binding"/>
    <property type="match status" value="2"/>
</dbReference>
<gene>
    <name evidence="12" type="primary">ribE</name>
    <name evidence="12" type="ORF">LFA_1119</name>
</gene>
<dbReference type="GO" id="GO:0004746">
    <property type="term" value="F:riboflavin synthase activity"/>
    <property type="evidence" value="ECO:0007669"/>
    <property type="project" value="UniProtKB-UniRule"/>
</dbReference>
<keyword evidence="13" id="KW-1185">Reference proteome</keyword>
<evidence type="ECO:0000256" key="1">
    <source>
        <dbReference type="ARBA" id="ARBA00000968"/>
    </source>
</evidence>
<organism evidence="12 13">
    <name type="scientific">Legionella fallonii LLAP-10</name>
    <dbReference type="NCBI Taxonomy" id="1212491"/>
    <lineage>
        <taxon>Bacteria</taxon>
        <taxon>Pseudomonadati</taxon>
        <taxon>Pseudomonadota</taxon>
        <taxon>Gammaproteobacteria</taxon>
        <taxon>Legionellales</taxon>
        <taxon>Legionellaceae</taxon>
        <taxon>Legionella</taxon>
    </lineage>
</organism>
<evidence type="ECO:0000256" key="8">
    <source>
        <dbReference type="ARBA" id="ARBA00022737"/>
    </source>
</evidence>
<evidence type="ECO:0000259" key="11">
    <source>
        <dbReference type="PROSITE" id="PS51177"/>
    </source>
</evidence>
<evidence type="ECO:0000256" key="9">
    <source>
        <dbReference type="NCBIfam" id="TIGR00187"/>
    </source>
</evidence>
<dbReference type="EMBL" id="LN614827">
    <property type="protein sequence ID" value="CEG56553.1"/>
    <property type="molecule type" value="Genomic_DNA"/>
</dbReference>
<comment type="pathway">
    <text evidence="3">Cofactor biosynthesis; riboflavin biosynthesis; riboflavin from 2-hydroxy-3-oxobutyl phosphate and 5-amino-6-(D-ribitylamino)uracil: step 2/2.</text>
</comment>
<evidence type="ECO:0000256" key="4">
    <source>
        <dbReference type="ARBA" id="ARBA00012827"/>
    </source>
</evidence>
<dbReference type="InterPro" id="IPR017938">
    <property type="entry name" value="Riboflavin_synthase-like_b-brl"/>
</dbReference>
<name>A0A098G251_9GAMM</name>
<evidence type="ECO:0000256" key="6">
    <source>
        <dbReference type="ARBA" id="ARBA00022619"/>
    </source>
</evidence>
<dbReference type="InterPro" id="IPR026017">
    <property type="entry name" value="Lumazine-bd_dom"/>
</dbReference>
<keyword evidence="7 12" id="KW-0808">Transferase</keyword>
<feature type="domain" description="Lumazine-binding" evidence="11">
    <location>
        <begin position="9"/>
        <end position="102"/>
    </location>
</feature>
<keyword evidence="8" id="KW-0677">Repeat</keyword>
<protein>
    <recommendedName>
        <fullName evidence="5 9">Riboflavin synthase</fullName>
        <ecNumber evidence="4 9">2.5.1.9</ecNumber>
    </recommendedName>
</protein>
<comment type="function">
    <text evidence="2">Catalyzes the dismutation of two molecules of 6,7-dimethyl-8-ribityllumazine, resulting in the formation of riboflavin and 5-amino-6-(D-ribitylamino)uracil.</text>
</comment>
<dbReference type="EC" id="2.5.1.9" evidence="4 9"/>
<evidence type="ECO:0000313" key="13">
    <source>
        <dbReference type="Proteomes" id="UP000032430"/>
    </source>
</evidence>
<dbReference type="NCBIfam" id="TIGR00187">
    <property type="entry name" value="ribE"/>
    <property type="match status" value="1"/>
</dbReference>
<comment type="catalytic activity">
    <reaction evidence="1">
        <text>2 6,7-dimethyl-8-(1-D-ribityl)lumazine + H(+) = 5-amino-6-(D-ribitylamino)uracil + riboflavin</text>
        <dbReference type="Rhea" id="RHEA:20772"/>
        <dbReference type="ChEBI" id="CHEBI:15378"/>
        <dbReference type="ChEBI" id="CHEBI:15934"/>
        <dbReference type="ChEBI" id="CHEBI:57986"/>
        <dbReference type="ChEBI" id="CHEBI:58201"/>
        <dbReference type="EC" id="2.5.1.9"/>
    </reaction>
</comment>
<keyword evidence="6" id="KW-0686">Riboflavin biosynthesis</keyword>
<feature type="domain" description="Lumazine-binding" evidence="11">
    <location>
        <begin position="103"/>
        <end position="200"/>
    </location>
</feature>
<accession>A0A098G251</accession>
<evidence type="ECO:0000256" key="3">
    <source>
        <dbReference type="ARBA" id="ARBA00004887"/>
    </source>
</evidence>
<dbReference type="PIRSF" id="PIRSF000498">
    <property type="entry name" value="Riboflavin_syn_A"/>
    <property type="match status" value="1"/>
</dbReference>
<dbReference type="InterPro" id="IPR001783">
    <property type="entry name" value="Lumazine-bd"/>
</dbReference>
<dbReference type="PROSITE" id="PS51177">
    <property type="entry name" value="LUMAZINE_BIND"/>
    <property type="match status" value="2"/>
</dbReference>
<feature type="repeat" description="Lumazine-binding" evidence="10">
    <location>
        <begin position="9"/>
        <end position="102"/>
    </location>
</feature>
<dbReference type="PANTHER" id="PTHR21098:SF12">
    <property type="entry name" value="RIBOFLAVIN SYNTHASE"/>
    <property type="match status" value="1"/>
</dbReference>